<feature type="binding site" evidence="2">
    <location>
        <position position="65"/>
    </location>
    <ligand>
        <name>substrate</name>
    </ligand>
</feature>
<dbReference type="PROSITE" id="PS01066">
    <property type="entry name" value="UPP_SYNTHASE"/>
    <property type="match status" value="1"/>
</dbReference>
<sequence length="229" mass="25622">MEALVPTHVALIMDGNRRWAKKRNLPPIEGHKMGEKRIEPVALRCKELGVLAVSFYTLSRENLNRPRGEVEALLDVLRVGAGPMLKRLAEEDIRFVPLGNLLLFPQDICDILLDAAGITCHNEGMIVNLALAYDGRDEIVRAVGKLNAGGITGDAITEELISSKLDTAGQPDPDLVIRTGGRSRLSGYLPWQTVYSEIYFTSVLWPDFMVEDFDQALKWYREQVRTFGK</sequence>
<comment type="subunit">
    <text evidence="2">Homodimer.</text>
</comment>
<dbReference type="EMBL" id="LCNM01000028">
    <property type="protein sequence ID" value="KKU55011.1"/>
    <property type="molecule type" value="Genomic_DNA"/>
</dbReference>
<feature type="binding site" evidence="2">
    <location>
        <position position="19"/>
    </location>
    <ligand>
        <name>substrate</name>
    </ligand>
</feature>
<evidence type="ECO:0000313" key="3">
    <source>
        <dbReference type="EMBL" id="KKU55011.1"/>
    </source>
</evidence>
<dbReference type="InterPro" id="IPR001441">
    <property type="entry name" value="UPP_synth-like"/>
</dbReference>
<gene>
    <name evidence="3" type="ORF">UX78_C0028G0006</name>
</gene>
<keyword evidence="2" id="KW-0479">Metal-binding</keyword>
<feature type="binding site" evidence="2">
    <location>
        <position position="14"/>
    </location>
    <ligand>
        <name>Mg(2+)</name>
        <dbReference type="ChEBI" id="CHEBI:18420"/>
    </ligand>
</feature>
<evidence type="ECO:0000256" key="1">
    <source>
        <dbReference type="ARBA" id="ARBA00022679"/>
    </source>
</evidence>
<feature type="active site" description="Proton acceptor" evidence="2">
    <location>
        <position position="62"/>
    </location>
</feature>
<dbReference type="GO" id="GO:0000287">
    <property type="term" value="F:magnesium ion binding"/>
    <property type="evidence" value="ECO:0007669"/>
    <property type="project" value="UniProtKB-UniRule"/>
</dbReference>
<dbReference type="InterPro" id="IPR018520">
    <property type="entry name" value="UPP_synth-like_CS"/>
</dbReference>
<dbReference type="CDD" id="cd00475">
    <property type="entry name" value="Cis_IPPS"/>
    <property type="match status" value="1"/>
</dbReference>
<keyword evidence="2" id="KW-0460">Magnesium</keyword>
<keyword evidence="1 2" id="KW-0808">Transferase</keyword>
<feature type="binding site" evidence="2">
    <location>
        <begin position="59"/>
        <end position="61"/>
    </location>
    <ligand>
        <name>substrate</name>
    </ligand>
</feature>
<evidence type="ECO:0000313" key="4">
    <source>
        <dbReference type="Proteomes" id="UP000034607"/>
    </source>
</evidence>
<feature type="binding site" evidence="2">
    <location>
        <position position="31"/>
    </location>
    <ligand>
        <name>substrate</name>
    </ligand>
</feature>
<reference evidence="3 4" key="1">
    <citation type="journal article" date="2015" name="Nature">
        <title>rRNA introns, odd ribosomes, and small enigmatic genomes across a large radiation of phyla.</title>
        <authorList>
            <person name="Brown C.T."/>
            <person name="Hug L.A."/>
            <person name="Thomas B.C."/>
            <person name="Sharon I."/>
            <person name="Castelle C.J."/>
            <person name="Singh A."/>
            <person name="Wilkins M.J."/>
            <person name="Williams K.H."/>
            <person name="Banfield J.F."/>
        </authorList>
    </citation>
    <scope>NUCLEOTIDE SEQUENCE [LARGE SCALE GENOMIC DNA]</scope>
</reference>
<dbReference type="PANTHER" id="PTHR10291">
    <property type="entry name" value="DEHYDRODOLICHYL DIPHOSPHATE SYNTHASE FAMILY MEMBER"/>
    <property type="match status" value="1"/>
</dbReference>
<dbReference type="GO" id="GO:0016094">
    <property type="term" value="P:polyprenol biosynthetic process"/>
    <property type="evidence" value="ECO:0007669"/>
    <property type="project" value="TreeGrafter"/>
</dbReference>
<comment type="similarity">
    <text evidence="2">Belongs to the UPP synthase family.</text>
</comment>
<comment type="cofactor">
    <cofactor evidence="2">
        <name>Mg(2+)</name>
        <dbReference type="ChEBI" id="CHEBI:18420"/>
    </cofactor>
    <text evidence="2">Binds 2 magnesium ions per subunit.</text>
</comment>
<organism evidence="3 4">
    <name type="scientific">Candidatus Amesbacteria bacterium GW2011_GWA2_47_11</name>
    <dbReference type="NCBI Taxonomy" id="1618357"/>
    <lineage>
        <taxon>Bacteria</taxon>
        <taxon>Candidatus Amesiibacteriota</taxon>
    </lineage>
</organism>
<dbReference type="NCBIfam" id="TIGR00055">
    <property type="entry name" value="uppS"/>
    <property type="match status" value="1"/>
</dbReference>
<evidence type="ECO:0000256" key="2">
    <source>
        <dbReference type="HAMAP-Rule" id="MF_01139"/>
    </source>
</evidence>
<dbReference type="InterPro" id="IPR036424">
    <property type="entry name" value="UPP_synth-like_sf"/>
</dbReference>
<dbReference type="GO" id="GO:0045547">
    <property type="term" value="F:ditrans,polycis-polyprenyl diphosphate synthase [(2E,6E)-farnesyl diphosphate specific] activity"/>
    <property type="evidence" value="ECO:0007669"/>
    <property type="project" value="TreeGrafter"/>
</dbReference>
<dbReference type="HAMAP" id="MF_01139">
    <property type="entry name" value="ISPT"/>
    <property type="match status" value="1"/>
</dbReference>
<dbReference type="Gene3D" id="3.40.1180.10">
    <property type="entry name" value="Decaprenyl diphosphate synthase-like"/>
    <property type="match status" value="1"/>
</dbReference>
<name>A0A0G1RCY1_9BACT</name>
<dbReference type="PATRIC" id="fig|1618357.3.peg.983"/>
<proteinExistence type="inferred from homology"/>
<feature type="binding site" evidence="2">
    <location>
        <begin position="15"/>
        <end position="18"/>
    </location>
    <ligand>
        <name>substrate</name>
    </ligand>
</feature>
<comment type="caution">
    <text evidence="2">Lacks conserved residue(s) required for the propagation of feature annotation.</text>
</comment>
<feature type="active site" evidence="2">
    <location>
        <position position="14"/>
    </location>
</feature>
<protein>
    <recommendedName>
        <fullName evidence="2">Isoprenyl transferase</fullName>
        <ecNumber evidence="2">2.5.1.-</ecNumber>
    </recommendedName>
</protein>
<dbReference type="SUPFAM" id="SSF64005">
    <property type="entry name" value="Undecaprenyl diphosphate synthase"/>
    <property type="match status" value="1"/>
</dbReference>
<dbReference type="PANTHER" id="PTHR10291:SF0">
    <property type="entry name" value="DEHYDRODOLICHYL DIPHOSPHATE SYNTHASE 2"/>
    <property type="match status" value="1"/>
</dbReference>
<dbReference type="AlphaFoldDB" id="A0A0G1RCY1"/>
<feature type="binding site" evidence="2">
    <location>
        <position position="178"/>
    </location>
    <ligand>
        <name>substrate</name>
    </ligand>
</feature>
<feature type="binding site" evidence="2">
    <location>
        <position position="197"/>
    </location>
    <ligand>
        <name>Mg(2+)</name>
        <dbReference type="ChEBI" id="CHEBI:18420"/>
    </ligand>
</feature>
<dbReference type="EC" id="2.5.1.-" evidence="2"/>
<comment type="function">
    <text evidence="2">Catalyzes the condensation of isopentenyl diphosphate (IPP) with allylic pyrophosphates generating different type of terpenoids.</text>
</comment>
<dbReference type="Pfam" id="PF01255">
    <property type="entry name" value="Prenyltransf"/>
    <property type="match status" value="1"/>
</dbReference>
<comment type="caution">
    <text evidence="3">The sequence shown here is derived from an EMBL/GenBank/DDBJ whole genome shotgun (WGS) entry which is preliminary data.</text>
</comment>
<feature type="binding site" evidence="2">
    <location>
        <begin position="184"/>
        <end position="186"/>
    </location>
    <ligand>
        <name>substrate</name>
    </ligand>
</feature>
<accession>A0A0G1RCY1</accession>
<dbReference type="Proteomes" id="UP000034607">
    <property type="component" value="Unassembled WGS sequence"/>
</dbReference>